<dbReference type="InterPro" id="IPR029044">
    <property type="entry name" value="Nucleotide-diphossugar_trans"/>
</dbReference>
<dbReference type="EMBL" id="FPAS01000005">
    <property type="protein sequence ID" value="SFT86310.1"/>
    <property type="molecule type" value="Genomic_DNA"/>
</dbReference>
<accession>A0A1I7BGK7</accession>
<gene>
    <name evidence="3" type="ORF">SAMN05216474_2822</name>
</gene>
<keyword evidence="3" id="KW-0808">Transferase</keyword>
<reference evidence="3 4" key="1">
    <citation type="submission" date="2016-10" db="EMBL/GenBank/DDBJ databases">
        <authorList>
            <person name="de Groot N.N."/>
        </authorList>
    </citation>
    <scope>NUCLEOTIDE SEQUENCE [LARGE SCALE GENOMIC DNA]</scope>
    <source>
        <strain evidence="3 4">CGMCC 1.7005</strain>
    </source>
</reference>
<protein>
    <submittedName>
        <fullName evidence="3">(Heptosyl)LPS beta-1,4-glucosyltransferase</fullName>
    </submittedName>
</protein>
<evidence type="ECO:0000313" key="4">
    <source>
        <dbReference type="Proteomes" id="UP000236454"/>
    </source>
</evidence>
<name>A0A1I7BGK7_9FLAO</name>
<sequence>MTKISATIITLNEERNIERCILSLEGVADEIIVLDSFSTDKTEEICRKLGVRFEKRAWEGYSQSKNYLNALASFDYIFSIDADEALSEELKTSILAEKQKGLTGVYAVNRMTNYLGKWIKHSGWYPDVKTRIFPKASSKWVGAYVHEELEVEGNPTPVLLKGDLHHYSYYSFEDHRSRADKYSRLTAQKMNVKGKRASILKPYLSALVRFVGMYFIKLGFLDGKMGFKIAQISALSNIYKYKELRRLNREQNNKS</sequence>
<organism evidence="3 4">
    <name type="scientific">Lishizhenia tianjinensis</name>
    <dbReference type="NCBI Taxonomy" id="477690"/>
    <lineage>
        <taxon>Bacteria</taxon>
        <taxon>Pseudomonadati</taxon>
        <taxon>Bacteroidota</taxon>
        <taxon>Flavobacteriia</taxon>
        <taxon>Flavobacteriales</taxon>
        <taxon>Crocinitomicaceae</taxon>
        <taxon>Lishizhenia</taxon>
    </lineage>
</organism>
<dbReference type="AlphaFoldDB" id="A0A1I7BGK7"/>
<dbReference type="Gene3D" id="3.90.550.10">
    <property type="entry name" value="Spore Coat Polysaccharide Biosynthesis Protein SpsA, Chain A"/>
    <property type="match status" value="1"/>
</dbReference>
<dbReference type="OrthoDB" id="9815923at2"/>
<dbReference type="PANTHER" id="PTHR43630">
    <property type="entry name" value="POLY-BETA-1,6-N-ACETYL-D-GLUCOSAMINE SYNTHASE"/>
    <property type="match status" value="1"/>
</dbReference>
<dbReference type="InterPro" id="IPR001173">
    <property type="entry name" value="Glyco_trans_2-like"/>
</dbReference>
<keyword evidence="4" id="KW-1185">Reference proteome</keyword>
<dbReference type="RefSeq" id="WP_090252022.1">
    <property type="nucleotide sequence ID" value="NZ_FPAS01000005.1"/>
</dbReference>
<evidence type="ECO:0000256" key="1">
    <source>
        <dbReference type="ARBA" id="ARBA00038494"/>
    </source>
</evidence>
<evidence type="ECO:0000259" key="2">
    <source>
        <dbReference type="Pfam" id="PF00535"/>
    </source>
</evidence>
<dbReference type="Proteomes" id="UP000236454">
    <property type="component" value="Unassembled WGS sequence"/>
</dbReference>
<dbReference type="Pfam" id="PF00535">
    <property type="entry name" value="Glycos_transf_2"/>
    <property type="match status" value="1"/>
</dbReference>
<proteinExistence type="inferred from homology"/>
<dbReference type="PANTHER" id="PTHR43630:SF2">
    <property type="entry name" value="GLYCOSYLTRANSFERASE"/>
    <property type="match status" value="1"/>
</dbReference>
<dbReference type="SUPFAM" id="SSF53448">
    <property type="entry name" value="Nucleotide-diphospho-sugar transferases"/>
    <property type="match status" value="1"/>
</dbReference>
<comment type="similarity">
    <text evidence="1">Belongs to the glycosyltransferase 2 family. WaaE/KdtX subfamily.</text>
</comment>
<dbReference type="GO" id="GO:0016740">
    <property type="term" value="F:transferase activity"/>
    <property type="evidence" value="ECO:0007669"/>
    <property type="project" value="UniProtKB-KW"/>
</dbReference>
<dbReference type="STRING" id="477690.SAMN05216474_2822"/>
<feature type="domain" description="Glycosyltransferase 2-like" evidence="2">
    <location>
        <begin position="5"/>
        <end position="122"/>
    </location>
</feature>
<evidence type="ECO:0000313" key="3">
    <source>
        <dbReference type="EMBL" id="SFT86310.1"/>
    </source>
</evidence>
<dbReference type="CDD" id="cd02511">
    <property type="entry name" value="Beta4Glucosyltransferase"/>
    <property type="match status" value="1"/>
</dbReference>